<dbReference type="AlphaFoldDB" id="A0A421NUF2"/>
<dbReference type="RefSeq" id="WP_161954770.1">
    <property type="nucleotide sequence ID" value="NZ_MPBG01000013.1"/>
</dbReference>
<keyword evidence="2" id="KW-1133">Transmembrane helix</keyword>
<organism evidence="3 4">
    <name type="scientific">Candidatus Phytoplasma solani</name>
    <dbReference type="NCBI Taxonomy" id="69896"/>
    <lineage>
        <taxon>Bacteria</taxon>
        <taxon>Bacillati</taxon>
        <taxon>Mycoplasmatota</taxon>
        <taxon>Mollicutes</taxon>
        <taxon>Acholeplasmatales</taxon>
        <taxon>Acholeplasmataceae</taxon>
        <taxon>Candidatus Phytoplasma</taxon>
        <taxon>16SrXII (Stolbur group)</taxon>
    </lineage>
</organism>
<name>A0A421NUF2_9MOLU</name>
<evidence type="ECO:0000313" key="3">
    <source>
        <dbReference type="EMBL" id="RMI87658.1"/>
    </source>
</evidence>
<evidence type="ECO:0000256" key="2">
    <source>
        <dbReference type="SAM" id="Phobius"/>
    </source>
</evidence>
<keyword evidence="2" id="KW-0812">Transmembrane</keyword>
<dbReference type="InterPro" id="IPR008160">
    <property type="entry name" value="Collagen"/>
</dbReference>
<gene>
    <name evidence="3" type="ORF">PSSA1_v1c6660</name>
</gene>
<feature type="transmembrane region" description="Helical" evidence="2">
    <location>
        <begin position="9"/>
        <end position="30"/>
    </location>
</feature>
<evidence type="ECO:0000313" key="4">
    <source>
        <dbReference type="Proteomes" id="UP000283896"/>
    </source>
</evidence>
<dbReference type="Proteomes" id="UP000283896">
    <property type="component" value="Unassembled WGS sequence"/>
</dbReference>
<dbReference type="OrthoDB" id="385813at2"/>
<keyword evidence="2" id="KW-0472">Membrane</keyword>
<comment type="caution">
    <text evidence="3">The sequence shown here is derived from an EMBL/GenBank/DDBJ whole genome shotgun (WGS) entry which is preliminary data.</text>
</comment>
<accession>A0A421NUF2</accession>
<feature type="region of interest" description="Disordered" evidence="1">
    <location>
        <begin position="46"/>
        <end position="75"/>
    </location>
</feature>
<dbReference type="Pfam" id="PF01391">
    <property type="entry name" value="Collagen"/>
    <property type="match status" value="1"/>
</dbReference>
<proteinExistence type="predicted"/>
<sequence length="278" mass="31794">MKLIRYKLLPFIITCFVLVIAIIYAGFYFYEYHQKQEDFLKGLQGERGDKGEIGDKGPIGPTGAQGPIGPKGPIGSQGPIGPIGQPISPNSHIEIIKGVNYYHYIVPDSEFDSDGLANNICKYVYINHSQPNLMHQFIKKINPDYNGWICWSSSFNETLKTNTYFTEDLNFPMNAAIVTEIKHPPFDLVGIYFDKGTRFSGHNIRSDWDKYTFDEVIKATNGAENVYCFWRTSKMALAFERYVNMYPLDGYRKLNPELNKPRCPSFAKLLTQEDIDRL</sequence>
<protein>
    <submittedName>
        <fullName evidence="3">Uncharacterized protein</fullName>
    </submittedName>
</protein>
<evidence type="ECO:0000256" key="1">
    <source>
        <dbReference type="SAM" id="MobiDB-lite"/>
    </source>
</evidence>
<feature type="compositionally biased region" description="Low complexity" evidence="1">
    <location>
        <begin position="65"/>
        <end position="75"/>
    </location>
</feature>
<feature type="compositionally biased region" description="Basic and acidic residues" evidence="1">
    <location>
        <begin position="46"/>
        <end position="55"/>
    </location>
</feature>
<keyword evidence="4" id="KW-1185">Reference proteome</keyword>
<dbReference type="EMBL" id="MPBG01000013">
    <property type="protein sequence ID" value="RMI87658.1"/>
    <property type="molecule type" value="Genomic_DNA"/>
</dbReference>
<reference evidence="4" key="1">
    <citation type="submission" date="2016-11" db="EMBL/GenBank/DDBJ databases">
        <title>Genome sequence of Candidatus Phytoplasma solani strain SA-1.</title>
        <authorList>
            <person name="Haryono M."/>
            <person name="Samarzija I."/>
            <person name="Seruga Music M."/>
            <person name="Hogenhout S."/>
            <person name="Kuo C.-H."/>
        </authorList>
    </citation>
    <scope>NUCLEOTIDE SEQUENCE [LARGE SCALE GENOMIC DNA]</scope>
    <source>
        <strain evidence="4">SA-1</strain>
    </source>
</reference>